<dbReference type="GO" id="GO:0005524">
    <property type="term" value="F:ATP binding"/>
    <property type="evidence" value="ECO:0007669"/>
    <property type="project" value="UniProtKB-UniRule"/>
</dbReference>
<feature type="domain" description="Protein kinase" evidence="18">
    <location>
        <begin position="50"/>
        <end position="362"/>
    </location>
</feature>
<evidence type="ECO:0000256" key="15">
    <source>
        <dbReference type="ARBA" id="ARBA00047899"/>
    </source>
</evidence>
<evidence type="ECO:0000256" key="14">
    <source>
        <dbReference type="ARBA" id="ARBA00033194"/>
    </source>
</evidence>
<evidence type="ECO:0000256" key="5">
    <source>
        <dbReference type="ARBA" id="ARBA00013948"/>
    </source>
</evidence>
<dbReference type="PANTHER" id="PTHR47634">
    <property type="entry name" value="PROTEIN KINASE DOMAIN-CONTAINING PROTEIN-RELATED"/>
    <property type="match status" value="1"/>
</dbReference>
<comment type="subunit">
    <text evidence="3">Component of the EKC/KEOPS complex composed of at least BUD32, CGI121, GON7, KAE1 and PCC1; the whole complex dimerizes.</text>
</comment>
<name>A0A1J9PKM4_9EURO</name>
<evidence type="ECO:0000256" key="9">
    <source>
        <dbReference type="ARBA" id="ARBA00022741"/>
    </source>
</evidence>
<dbReference type="Gene3D" id="3.30.200.20">
    <property type="entry name" value="Phosphorylase Kinase, domain 1"/>
    <property type="match status" value="1"/>
</dbReference>
<keyword evidence="8" id="KW-0808">Transferase</keyword>
<evidence type="ECO:0000256" key="8">
    <source>
        <dbReference type="ARBA" id="ARBA00022679"/>
    </source>
</evidence>
<dbReference type="Proteomes" id="UP000182235">
    <property type="component" value="Unassembled WGS sequence"/>
</dbReference>
<dbReference type="PROSITE" id="PS50011">
    <property type="entry name" value="PROTEIN_KINASE_DOM"/>
    <property type="match status" value="1"/>
</dbReference>
<dbReference type="OrthoDB" id="4202152at2759"/>
<comment type="subcellular location">
    <subcellularLocation>
        <location evidence="2">Chromosome</location>
        <location evidence="2">Telomere</location>
    </subcellularLocation>
</comment>
<keyword evidence="7" id="KW-0723">Serine/threonine-protein kinase</keyword>
<evidence type="ECO:0000313" key="20">
    <source>
        <dbReference type="Proteomes" id="UP000182235"/>
    </source>
</evidence>
<keyword evidence="12" id="KW-0158">Chromosome</keyword>
<evidence type="ECO:0000313" key="19">
    <source>
        <dbReference type="EMBL" id="OJD17001.1"/>
    </source>
</evidence>
<gene>
    <name evidence="19" type="ORF">AJ78_02890</name>
</gene>
<dbReference type="GO" id="GO:0005737">
    <property type="term" value="C:cytoplasm"/>
    <property type="evidence" value="ECO:0007669"/>
    <property type="project" value="TreeGrafter"/>
</dbReference>
<organism evidence="19 20">
    <name type="scientific">Emergomyces pasteurianus Ep9510</name>
    <dbReference type="NCBI Taxonomy" id="1447872"/>
    <lineage>
        <taxon>Eukaryota</taxon>
        <taxon>Fungi</taxon>
        <taxon>Dikarya</taxon>
        <taxon>Ascomycota</taxon>
        <taxon>Pezizomycotina</taxon>
        <taxon>Eurotiomycetes</taxon>
        <taxon>Eurotiomycetidae</taxon>
        <taxon>Onygenales</taxon>
        <taxon>Ajellomycetaceae</taxon>
        <taxon>Emergomyces</taxon>
    </lineage>
</organism>
<dbReference type="GO" id="GO:0000781">
    <property type="term" value="C:chromosome, telomeric region"/>
    <property type="evidence" value="ECO:0007669"/>
    <property type="project" value="UniProtKB-SubCell"/>
</dbReference>
<dbReference type="PANTHER" id="PTHR47634:SF9">
    <property type="entry name" value="PROTEIN KINASE DOMAIN-CONTAINING PROTEIN-RELATED"/>
    <property type="match status" value="1"/>
</dbReference>
<comment type="catalytic activity">
    <reaction evidence="15">
        <text>L-threonyl-[protein] + ATP = O-phospho-L-threonyl-[protein] + ADP + H(+)</text>
        <dbReference type="Rhea" id="RHEA:46608"/>
        <dbReference type="Rhea" id="RHEA-COMP:11060"/>
        <dbReference type="Rhea" id="RHEA-COMP:11605"/>
        <dbReference type="ChEBI" id="CHEBI:15378"/>
        <dbReference type="ChEBI" id="CHEBI:30013"/>
        <dbReference type="ChEBI" id="CHEBI:30616"/>
        <dbReference type="ChEBI" id="CHEBI:61977"/>
        <dbReference type="ChEBI" id="CHEBI:456216"/>
        <dbReference type="EC" id="2.7.11.1"/>
    </reaction>
</comment>
<comment type="caution">
    <text evidence="19">The sequence shown here is derived from an EMBL/GenBank/DDBJ whole genome shotgun (WGS) entry which is preliminary data.</text>
</comment>
<accession>A0A1J9PKM4</accession>
<comment type="catalytic activity">
    <reaction evidence="16">
        <text>L-seryl-[protein] + ATP = O-phospho-L-seryl-[protein] + ADP + H(+)</text>
        <dbReference type="Rhea" id="RHEA:17989"/>
        <dbReference type="Rhea" id="RHEA-COMP:9863"/>
        <dbReference type="Rhea" id="RHEA-COMP:11604"/>
        <dbReference type="ChEBI" id="CHEBI:15378"/>
        <dbReference type="ChEBI" id="CHEBI:29999"/>
        <dbReference type="ChEBI" id="CHEBI:30616"/>
        <dbReference type="ChEBI" id="CHEBI:83421"/>
        <dbReference type="ChEBI" id="CHEBI:456216"/>
        <dbReference type="EC" id="2.7.11.1"/>
    </reaction>
</comment>
<dbReference type="PROSITE" id="PS00107">
    <property type="entry name" value="PROTEIN_KINASE_ATP"/>
    <property type="match status" value="1"/>
</dbReference>
<dbReference type="AlphaFoldDB" id="A0A1J9PKM4"/>
<dbReference type="InterPro" id="IPR000719">
    <property type="entry name" value="Prot_kinase_dom"/>
</dbReference>
<dbReference type="GO" id="GO:0005634">
    <property type="term" value="C:nucleus"/>
    <property type="evidence" value="ECO:0007669"/>
    <property type="project" value="TreeGrafter"/>
</dbReference>
<evidence type="ECO:0000256" key="17">
    <source>
        <dbReference type="PROSITE-ProRule" id="PRU10141"/>
    </source>
</evidence>
<dbReference type="GO" id="GO:0000245">
    <property type="term" value="P:spliceosomal complex assembly"/>
    <property type="evidence" value="ECO:0007669"/>
    <property type="project" value="TreeGrafter"/>
</dbReference>
<dbReference type="GO" id="GO:0050684">
    <property type="term" value="P:regulation of mRNA processing"/>
    <property type="evidence" value="ECO:0007669"/>
    <property type="project" value="TreeGrafter"/>
</dbReference>
<dbReference type="EMBL" id="LGRN01000084">
    <property type="protein sequence ID" value="OJD17001.1"/>
    <property type="molecule type" value="Genomic_DNA"/>
</dbReference>
<evidence type="ECO:0000256" key="1">
    <source>
        <dbReference type="ARBA" id="ARBA00003747"/>
    </source>
</evidence>
<evidence type="ECO:0000256" key="11">
    <source>
        <dbReference type="ARBA" id="ARBA00022840"/>
    </source>
</evidence>
<dbReference type="GO" id="GO:0004674">
    <property type="term" value="F:protein serine/threonine kinase activity"/>
    <property type="evidence" value="ECO:0007669"/>
    <property type="project" value="UniProtKB-KW"/>
</dbReference>
<dbReference type="VEuPathDB" id="FungiDB:AJ78_02890"/>
<evidence type="ECO:0000259" key="18">
    <source>
        <dbReference type="PROSITE" id="PS50011"/>
    </source>
</evidence>
<evidence type="ECO:0000256" key="10">
    <source>
        <dbReference type="ARBA" id="ARBA00022777"/>
    </source>
</evidence>
<evidence type="ECO:0000256" key="6">
    <source>
        <dbReference type="ARBA" id="ARBA00019973"/>
    </source>
</evidence>
<sequence>MESASPKPDADTDTETYFKYHYLEGVERIEKYRPGGYHPIALNDNLNNRYRIVHKLGYGGFSTLWLARDEKADNYVAIKIYLRRKSIEASLILPMLDEFIVRGPNGEHQCIVTPLARMSVYTAIDSTYHRPFQLPIARAIAAQRIQAVAFLHSQGIVHADIRPDNILLRLSQCIDDLSSSQLYAQYQPPDIEPITASVMTRLYSNIPPAFAPPESQFQADVPLSFSADIWSLACTVFNIMGRSPPFYMDFASDTTTMIEEWVLLLGKLPFEWWSKWDARSTLFNEDGTRNDNNPSKSIVSWDQRFEECMQEPRQVENMEEIENKEKDALTTMLKSMLRYQPEERLTARDVLESKWKSGHSLKSNG</sequence>
<keyword evidence="9 17" id="KW-0547">Nucleotide-binding</keyword>
<proteinExistence type="predicted"/>
<feature type="binding site" evidence="17">
    <location>
        <position position="79"/>
    </location>
    <ligand>
        <name>ATP</name>
        <dbReference type="ChEBI" id="CHEBI:30616"/>
    </ligand>
</feature>
<dbReference type="SUPFAM" id="SSF56112">
    <property type="entry name" value="Protein kinase-like (PK-like)"/>
    <property type="match status" value="1"/>
</dbReference>
<keyword evidence="20" id="KW-1185">Reference proteome</keyword>
<dbReference type="Gene3D" id="1.10.510.10">
    <property type="entry name" value="Transferase(Phosphotransferase) domain 1"/>
    <property type="match status" value="1"/>
</dbReference>
<evidence type="ECO:0000256" key="2">
    <source>
        <dbReference type="ARBA" id="ARBA00004574"/>
    </source>
</evidence>
<evidence type="ECO:0000256" key="16">
    <source>
        <dbReference type="ARBA" id="ARBA00048679"/>
    </source>
</evidence>
<keyword evidence="11 17" id="KW-0067">ATP-binding</keyword>
<dbReference type="Pfam" id="PF00069">
    <property type="entry name" value="Pkinase"/>
    <property type="match status" value="1"/>
</dbReference>
<protein>
    <recommendedName>
        <fullName evidence="6">EKC/KEOPS complex subunit BUD32</fullName>
        <ecNumber evidence="4">2.7.11.1</ecNumber>
    </recommendedName>
    <alternativeName>
        <fullName evidence="13 14">Atypical Serine/threonine protein kinase BUD32</fullName>
    </alternativeName>
    <alternativeName>
        <fullName evidence="5">EKC/KEOPS complex subunit bud32</fullName>
    </alternativeName>
</protein>
<dbReference type="SMART" id="SM00220">
    <property type="entry name" value="S_TKc"/>
    <property type="match status" value="1"/>
</dbReference>
<dbReference type="EC" id="2.7.11.1" evidence="4"/>
<keyword evidence="10 19" id="KW-0418">Kinase</keyword>
<evidence type="ECO:0000256" key="12">
    <source>
        <dbReference type="ARBA" id="ARBA00022895"/>
    </source>
</evidence>
<dbReference type="PROSITE" id="PS00109">
    <property type="entry name" value="PROTEIN_KINASE_TYR"/>
    <property type="match status" value="1"/>
</dbReference>
<dbReference type="InterPro" id="IPR051334">
    <property type="entry name" value="SRPK"/>
</dbReference>
<evidence type="ECO:0000256" key="3">
    <source>
        <dbReference type="ARBA" id="ARBA00011534"/>
    </source>
</evidence>
<evidence type="ECO:0000256" key="4">
    <source>
        <dbReference type="ARBA" id="ARBA00012513"/>
    </source>
</evidence>
<reference evidence="19 20" key="1">
    <citation type="submission" date="2015-07" db="EMBL/GenBank/DDBJ databases">
        <title>Emmonsia species relationships and genome sequence.</title>
        <authorList>
            <consortium name="The Broad Institute Genomics Platform"/>
            <person name="Cuomo C.A."/>
            <person name="Munoz J.F."/>
            <person name="Imamovic A."/>
            <person name="Priest M.E."/>
            <person name="Young S."/>
            <person name="Clay O.K."/>
            <person name="McEwen J.G."/>
        </authorList>
    </citation>
    <scope>NUCLEOTIDE SEQUENCE [LARGE SCALE GENOMIC DNA]</scope>
    <source>
        <strain evidence="19 20">UAMH 9510</strain>
    </source>
</reference>
<dbReference type="InterPro" id="IPR017441">
    <property type="entry name" value="Protein_kinase_ATP_BS"/>
</dbReference>
<comment type="function">
    <text evidence="1">Component of the EKC/KEOPS complex that is required for the formation of a threonylcarbamoyl group on adenosine at position 37 (t(6)A37) in tRNAs that read codons beginning with adenine. The complex is probably involved in the transfer of the threonylcarbamoyl moiety of threonylcarbamoyl-AMP (TC-AMP) to the N6 group of A37. BUD32 has ATPase activity in the context of the EKC/KEOPS complex and likely plays a supporting role to the catalytic subunit KAE1. The EKC/KEOPS complex also promotes both telomere uncapping and telomere elongation. The complex is required for efficient recruitment of transcriptional coactivators.</text>
</comment>
<evidence type="ECO:0000256" key="13">
    <source>
        <dbReference type="ARBA" id="ARBA00030980"/>
    </source>
</evidence>
<dbReference type="InterPro" id="IPR011009">
    <property type="entry name" value="Kinase-like_dom_sf"/>
</dbReference>
<dbReference type="InterPro" id="IPR008266">
    <property type="entry name" value="Tyr_kinase_AS"/>
</dbReference>
<evidence type="ECO:0000256" key="7">
    <source>
        <dbReference type="ARBA" id="ARBA00022527"/>
    </source>
</evidence>
<keyword evidence="12" id="KW-0779">Telomere</keyword>